<feature type="domain" description="F-box" evidence="1">
    <location>
        <begin position="135"/>
        <end position="183"/>
    </location>
</feature>
<gene>
    <name evidence="2" type="ORF">OLEA9_A062627</name>
</gene>
<dbReference type="EMBL" id="CACTIH010000022">
    <property type="protein sequence ID" value="CAA2935172.1"/>
    <property type="molecule type" value="Genomic_DNA"/>
</dbReference>
<dbReference type="Gramene" id="OE9A062627T1">
    <property type="protein sequence ID" value="OE9A062627C1"/>
    <property type="gene ID" value="OE9A062627"/>
</dbReference>
<comment type="caution">
    <text evidence="2">The sequence shown here is derived from an EMBL/GenBank/DDBJ whole genome shotgun (WGS) entry which is preliminary data.</text>
</comment>
<proteinExistence type="predicted"/>
<accession>A0A8S0P9Z8</accession>
<dbReference type="Gramene" id="OE9A062627T4">
    <property type="protein sequence ID" value="OE9A062627C4"/>
    <property type="gene ID" value="OE9A062627"/>
</dbReference>
<evidence type="ECO:0000259" key="1">
    <source>
        <dbReference type="PROSITE" id="PS50181"/>
    </source>
</evidence>
<dbReference type="OrthoDB" id="514005at2759"/>
<dbReference type="InterPro" id="IPR001810">
    <property type="entry name" value="F-box_dom"/>
</dbReference>
<sequence length="208" mass="23544">MGKVSLYARESQNGRQKRRLRNGNKKYLKPGALGQLRHSKASAAKSCSDIGKRTVAVLNAKQKGNDDAEIFQNKIADRSPTVLSPVRFGFALLSGATDEPGQNSLQNTPKSTPLFRLNNLHNALKTPCAEEYQSESRLESLPNDLLVNIICFLHHDQLKAVFHVSQKLRKAVIIARQSHFNYTTPDRTRQEMLKLMTPRPIDHWPFMR</sequence>
<dbReference type="Proteomes" id="UP000594638">
    <property type="component" value="Unassembled WGS sequence"/>
</dbReference>
<evidence type="ECO:0000313" key="3">
    <source>
        <dbReference type="Proteomes" id="UP000594638"/>
    </source>
</evidence>
<dbReference type="SUPFAM" id="SSF81383">
    <property type="entry name" value="F-box domain"/>
    <property type="match status" value="1"/>
</dbReference>
<dbReference type="PROSITE" id="PS50181">
    <property type="entry name" value="FBOX"/>
    <property type="match status" value="1"/>
</dbReference>
<dbReference type="InterPro" id="IPR045286">
    <property type="entry name" value="FBS1-like"/>
</dbReference>
<name>A0A8S0P9Z8_OLEEU</name>
<organism evidence="2 3">
    <name type="scientific">Olea europaea subsp. europaea</name>
    <dbReference type="NCBI Taxonomy" id="158383"/>
    <lineage>
        <taxon>Eukaryota</taxon>
        <taxon>Viridiplantae</taxon>
        <taxon>Streptophyta</taxon>
        <taxon>Embryophyta</taxon>
        <taxon>Tracheophyta</taxon>
        <taxon>Spermatophyta</taxon>
        <taxon>Magnoliopsida</taxon>
        <taxon>eudicotyledons</taxon>
        <taxon>Gunneridae</taxon>
        <taxon>Pentapetalae</taxon>
        <taxon>asterids</taxon>
        <taxon>lamiids</taxon>
        <taxon>Lamiales</taxon>
        <taxon>Oleaceae</taxon>
        <taxon>Oleeae</taxon>
        <taxon>Olea</taxon>
    </lineage>
</organism>
<reference evidence="2 3" key="1">
    <citation type="submission" date="2019-12" db="EMBL/GenBank/DDBJ databases">
        <authorList>
            <person name="Alioto T."/>
            <person name="Alioto T."/>
            <person name="Gomez Garrido J."/>
        </authorList>
    </citation>
    <scope>NUCLEOTIDE SEQUENCE [LARGE SCALE GENOMIC DNA]</scope>
</reference>
<dbReference type="PANTHER" id="PTHR34049:SF2">
    <property type="entry name" value="F-BOX DOMAIN CONTAINING PROTEIN, EXPRESSED"/>
    <property type="match status" value="1"/>
</dbReference>
<keyword evidence="3" id="KW-1185">Reference proteome</keyword>
<dbReference type="AlphaFoldDB" id="A0A8S0P9Z8"/>
<protein>
    <submittedName>
        <fullName evidence="2">F-box At4g35930</fullName>
    </submittedName>
</protein>
<evidence type="ECO:0000313" key="2">
    <source>
        <dbReference type="EMBL" id="CAA2935172.1"/>
    </source>
</evidence>
<dbReference type="InterPro" id="IPR036047">
    <property type="entry name" value="F-box-like_dom_sf"/>
</dbReference>
<dbReference type="PANTHER" id="PTHR34049">
    <property type="entry name" value="F-BOX PROTEIN SKIP27"/>
    <property type="match status" value="1"/>
</dbReference>